<keyword evidence="1" id="KW-0472">Membrane</keyword>
<keyword evidence="1" id="KW-0812">Transmembrane</keyword>
<evidence type="ECO:0000313" key="3">
    <source>
        <dbReference type="Proteomes" id="UP000182762"/>
    </source>
</evidence>
<feature type="transmembrane region" description="Helical" evidence="1">
    <location>
        <begin position="6"/>
        <end position="25"/>
    </location>
</feature>
<dbReference type="EMBL" id="FOXX01000005">
    <property type="protein sequence ID" value="SFQ63837.1"/>
    <property type="molecule type" value="Genomic_DNA"/>
</dbReference>
<keyword evidence="1" id="KW-1133">Transmembrane helix</keyword>
<comment type="caution">
    <text evidence="2">The sequence shown here is derived from an EMBL/GenBank/DDBJ whole genome shotgun (WGS) entry which is preliminary data.</text>
</comment>
<evidence type="ECO:0000256" key="1">
    <source>
        <dbReference type="SAM" id="Phobius"/>
    </source>
</evidence>
<name>A0A1I6A5N3_9BACI</name>
<organism evidence="2 3">
    <name type="scientific">Priestia endophytica DSM 13796</name>
    <dbReference type="NCBI Taxonomy" id="1121089"/>
    <lineage>
        <taxon>Bacteria</taxon>
        <taxon>Bacillati</taxon>
        <taxon>Bacillota</taxon>
        <taxon>Bacilli</taxon>
        <taxon>Bacillales</taxon>
        <taxon>Bacillaceae</taxon>
        <taxon>Priestia</taxon>
    </lineage>
</organism>
<dbReference type="RefSeq" id="WP_061804557.1">
    <property type="nucleotide sequence ID" value="NZ_FOXX01000005.1"/>
</dbReference>
<evidence type="ECO:0000313" key="2">
    <source>
        <dbReference type="EMBL" id="SFQ63837.1"/>
    </source>
</evidence>
<protein>
    <submittedName>
        <fullName evidence="2">Uncharacterized protein</fullName>
    </submittedName>
</protein>
<keyword evidence="3" id="KW-1185">Reference proteome</keyword>
<proteinExistence type="predicted"/>
<dbReference type="Proteomes" id="UP000182762">
    <property type="component" value="Unassembled WGS sequence"/>
</dbReference>
<sequence length="61" mass="7070">MLIQLGMWLSFLMAISLICFAYFEGIKIGDRTEKVEGSHFILSSVLGLIFCLFFFHFQDML</sequence>
<dbReference type="GeneID" id="93711174"/>
<feature type="transmembrane region" description="Helical" evidence="1">
    <location>
        <begin position="37"/>
        <end position="57"/>
    </location>
</feature>
<reference evidence="2 3" key="1">
    <citation type="submission" date="2016-10" db="EMBL/GenBank/DDBJ databases">
        <authorList>
            <person name="Varghese N."/>
            <person name="Submissions S."/>
        </authorList>
    </citation>
    <scope>NUCLEOTIDE SEQUENCE [LARGE SCALE GENOMIC DNA]</scope>
    <source>
        <strain evidence="2 3">DSM 13796</strain>
    </source>
</reference>
<accession>A0A1I6A5N3</accession>
<gene>
    <name evidence="2" type="ORF">SAMN02745910_02526</name>
</gene>